<feature type="region of interest" description="Disordered" evidence="1">
    <location>
        <begin position="676"/>
        <end position="714"/>
    </location>
</feature>
<name>A0A561EJ13_9ACTN</name>
<evidence type="ECO:0000256" key="2">
    <source>
        <dbReference type="SAM" id="SignalP"/>
    </source>
</evidence>
<dbReference type="RefSeq" id="WP_145787179.1">
    <property type="nucleotide sequence ID" value="NZ_BAAABR010000028.1"/>
</dbReference>
<feature type="signal peptide" evidence="2">
    <location>
        <begin position="1"/>
        <end position="30"/>
    </location>
</feature>
<keyword evidence="4" id="KW-1185">Reference proteome</keyword>
<organism evidence="3 4">
    <name type="scientific">Kitasatospora atroaurantiaca</name>
    <dbReference type="NCBI Taxonomy" id="285545"/>
    <lineage>
        <taxon>Bacteria</taxon>
        <taxon>Bacillati</taxon>
        <taxon>Actinomycetota</taxon>
        <taxon>Actinomycetes</taxon>
        <taxon>Kitasatosporales</taxon>
        <taxon>Streptomycetaceae</taxon>
        <taxon>Kitasatospora</taxon>
    </lineage>
</organism>
<gene>
    <name evidence="3" type="ORF">FB465_0509</name>
</gene>
<dbReference type="AlphaFoldDB" id="A0A561EJ13"/>
<dbReference type="EMBL" id="VIVR01000001">
    <property type="protein sequence ID" value="TWE15598.1"/>
    <property type="molecule type" value="Genomic_DNA"/>
</dbReference>
<proteinExistence type="predicted"/>
<evidence type="ECO:0000256" key="1">
    <source>
        <dbReference type="SAM" id="MobiDB-lite"/>
    </source>
</evidence>
<evidence type="ECO:0008006" key="5">
    <source>
        <dbReference type="Google" id="ProtNLM"/>
    </source>
</evidence>
<evidence type="ECO:0000313" key="4">
    <source>
        <dbReference type="Proteomes" id="UP000318416"/>
    </source>
</evidence>
<sequence>MSMRRPVRFSILTVSVWCCLGSVLAPPAVAVTRSLAPALAPGTCPGTPQVRHAAAGIDFGGKESTADPDGTRGAIARALRESGLLPSGWSVDAAGRVTRGDFAIDVEPVSVRSGLSYAPVATARFTGADSAVVQVSDRARADFVRLAVAAKLAELDRIVTEREAKARRDVTSALVEGLLTTKNMRTKPPGTEPVPLSPRDLGKVKALGLLTGSSDAKLDALGAAVAMGLLDPDPASPPHLFPGNEPLAGRAASAARADTVRGLLPTGSLDGLLDGASQEDLQQLRAVRGCQRDTLRDSATGVIAARARADKALTDKLDAARTLPVVNRVIVGGGWAATVDYLTLNPPAAPGGKVPPVLAVAAGPGMVTNLGDFRLTQPPMDMELPGAPFQPTDFARDPVDFSYSTDFGKAVGTAAALAGMPTYRTAITKVEQRGDAKWPDGAAYRLTLSSGRLLYARTVDVATGLGPARIPDAPRKLTDRTFFDPQTHYRLVFDHDGAPTVLDRDGNRVTDGLPDQVGWLFGVKLENGRPVRLPDRSPFLLDRSGRPTDPCVVDPQSGVCVDQDTRLLFDQDGRQVDRDTVDPDTLSRLGFTPDGGFRSPGSIADPDTGYSVNPITGEIIRTATGEPVTPDLLPAETAEQLAALIRRHRVNYGGDNTSASYDPGDRVLVVGGGAGGASEVEQATGGRRQVTWGAKDRPLAASESDVPQGPKDGLDPRGLWRIAKDPADPRQEQAKVDLSFLGDGFNRRNTLPGVGAFSLEVWEPVTRTNDLPTRIRYTVLDQFQTTGTDPADRALYDRIVYTIGQEAADPGGAAALLSGVSLFPIPDQPGGELNGLTDADRGLRVLGAAGVTRSVLALTSPDGVDSLLAQIREQGRALPPDARGITPSIRYHARRIAELNRTTGAVMSRQM</sequence>
<accession>A0A561EJ13</accession>
<protein>
    <recommendedName>
        <fullName evidence="5">Peptidoglycan binding protein</fullName>
    </recommendedName>
</protein>
<reference evidence="3 4" key="1">
    <citation type="submission" date="2019-06" db="EMBL/GenBank/DDBJ databases">
        <title>Sequencing the genomes of 1000 actinobacteria strains.</title>
        <authorList>
            <person name="Klenk H.-P."/>
        </authorList>
    </citation>
    <scope>NUCLEOTIDE SEQUENCE [LARGE SCALE GENOMIC DNA]</scope>
    <source>
        <strain evidence="3 4">DSM 41649</strain>
    </source>
</reference>
<comment type="caution">
    <text evidence="3">The sequence shown here is derived from an EMBL/GenBank/DDBJ whole genome shotgun (WGS) entry which is preliminary data.</text>
</comment>
<keyword evidence="2" id="KW-0732">Signal</keyword>
<dbReference type="OrthoDB" id="4554584at2"/>
<feature type="chain" id="PRO_5022100092" description="Peptidoglycan binding protein" evidence="2">
    <location>
        <begin position="31"/>
        <end position="911"/>
    </location>
</feature>
<dbReference type="Proteomes" id="UP000318416">
    <property type="component" value="Unassembled WGS sequence"/>
</dbReference>
<feature type="region of interest" description="Disordered" evidence="1">
    <location>
        <begin position="589"/>
        <end position="610"/>
    </location>
</feature>
<evidence type="ECO:0000313" key="3">
    <source>
        <dbReference type="EMBL" id="TWE15598.1"/>
    </source>
</evidence>